<dbReference type="Pfam" id="PF13193">
    <property type="entry name" value="AMP-binding_C"/>
    <property type="match status" value="1"/>
</dbReference>
<evidence type="ECO:0000313" key="3">
    <source>
        <dbReference type="EMBL" id="MDQ0464215.1"/>
    </source>
</evidence>
<dbReference type="InterPro" id="IPR000873">
    <property type="entry name" value="AMP-dep_synth/lig_dom"/>
</dbReference>
<dbReference type="RefSeq" id="WP_307348725.1">
    <property type="nucleotide sequence ID" value="NZ_JAUSVS010000003.1"/>
</dbReference>
<dbReference type="Gene3D" id="3.30.300.30">
    <property type="match status" value="1"/>
</dbReference>
<dbReference type="InterPro" id="IPR050237">
    <property type="entry name" value="ATP-dep_AMP-bd_enzyme"/>
</dbReference>
<dbReference type="EMBL" id="JAUSVS010000003">
    <property type="protein sequence ID" value="MDQ0464215.1"/>
    <property type="molecule type" value="Genomic_DNA"/>
</dbReference>
<dbReference type="GO" id="GO:0016874">
    <property type="term" value="F:ligase activity"/>
    <property type="evidence" value="ECO:0007669"/>
    <property type="project" value="UniProtKB-KW"/>
</dbReference>
<feature type="domain" description="AMP-dependent synthetase/ligase" evidence="1">
    <location>
        <begin position="18"/>
        <end position="380"/>
    </location>
</feature>
<protein>
    <submittedName>
        <fullName evidence="3">Acyl-CoA synthetase (AMP-forming)/AMP-acid ligase II</fullName>
    </submittedName>
</protein>
<dbReference type="InterPro" id="IPR025110">
    <property type="entry name" value="AMP-bd_C"/>
</dbReference>
<dbReference type="InterPro" id="IPR042099">
    <property type="entry name" value="ANL_N_sf"/>
</dbReference>
<dbReference type="PANTHER" id="PTHR43767:SF1">
    <property type="entry name" value="NONRIBOSOMAL PEPTIDE SYNTHASE PES1 (EUROFUNG)-RELATED"/>
    <property type="match status" value="1"/>
</dbReference>
<feature type="domain" description="AMP-binding enzyme C-terminal" evidence="2">
    <location>
        <begin position="431"/>
        <end position="506"/>
    </location>
</feature>
<name>A0ABU0IQC5_9CAUL</name>
<dbReference type="CDD" id="cd17631">
    <property type="entry name" value="FACL_FadD13-like"/>
    <property type="match status" value="1"/>
</dbReference>
<dbReference type="SUPFAM" id="SSF56801">
    <property type="entry name" value="Acetyl-CoA synthetase-like"/>
    <property type="match status" value="1"/>
</dbReference>
<proteinExistence type="predicted"/>
<sequence length="525" mass="57271">MEPTGADLATCVADIPRVQARLRPDAEMLWFEGRSTTFAQWDEASNRCANALIAAGLKPGDRVGVLAKNTDDFFTLWLGCVKARVCLAPVNWRLAPPEVSFILRDADAKLVVVGAGFEDVIDMIASDLPDLRGLVRFEPGHERWPGFRHWIGEHSAVDPMLPAEPTDDVIQLYTSGTTGLPKGVQLTEANYAALFKSAIEAGWARYETGKTNLVLMPLFHVAGVNCGLLAMLQGVRCVLLREVNPVEIIATLPAHQVAYAFLAPTIINMLLHTPGVEAADYSRLERIFYGASPIAEETLRQAQARFGCSFSQLYGLTETIGGGTYLSPDDHAPERDKLRSCGKPWPGYEVRVMTPEGTAGGPGEVGEIQIRSVGVMKGYWNRPEATHDAIDGEGWFRSGDAGYFDDEGYLYIYDRVKDMIVSGGENVYPAEVENALFSHPAVADAAVIGVPDDKWGEAVKAIVVLKPGESADPASIIAHCREKIAGYKAPKSVDFIETLPRNPSGKVLRRELREPYWAGKGRMVG</sequence>
<evidence type="ECO:0000313" key="4">
    <source>
        <dbReference type="Proteomes" id="UP001228905"/>
    </source>
</evidence>
<reference evidence="3 4" key="1">
    <citation type="submission" date="2023-07" db="EMBL/GenBank/DDBJ databases">
        <title>Genomic Encyclopedia of Type Strains, Phase IV (KMG-IV): sequencing the most valuable type-strain genomes for metagenomic binning, comparative biology and taxonomic classification.</title>
        <authorList>
            <person name="Goeker M."/>
        </authorList>
    </citation>
    <scope>NUCLEOTIDE SEQUENCE [LARGE SCALE GENOMIC DNA]</scope>
    <source>
        <strain evidence="3 4">DSM 18695</strain>
    </source>
</reference>
<dbReference type="InterPro" id="IPR045851">
    <property type="entry name" value="AMP-bd_C_sf"/>
</dbReference>
<dbReference type="Proteomes" id="UP001228905">
    <property type="component" value="Unassembled WGS sequence"/>
</dbReference>
<gene>
    <name evidence="3" type="ORF">QO010_001996</name>
</gene>
<dbReference type="Gene3D" id="3.40.50.12780">
    <property type="entry name" value="N-terminal domain of ligase-like"/>
    <property type="match status" value="1"/>
</dbReference>
<keyword evidence="4" id="KW-1185">Reference proteome</keyword>
<dbReference type="Pfam" id="PF00501">
    <property type="entry name" value="AMP-binding"/>
    <property type="match status" value="1"/>
</dbReference>
<dbReference type="NCBIfam" id="NF004837">
    <property type="entry name" value="PRK06187.1"/>
    <property type="match status" value="1"/>
</dbReference>
<keyword evidence="3" id="KW-0436">Ligase</keyword>
<evidence type="ECO:0000259" key="2">
    <source>
        <dbReference type="Pfam" id="PF13193"/>
    </source>
</evidence>
<comment type="caution">
    <text evidence="3">The sequence shown here is derived from an EMBL/GenBank/DDBJ whole genome shotgun (WGS) entry which is preliminary data.</text>
</comment>
<organism evidence="3 4">
    <name type="scientific">Caulobacter ginsengisoli</name>
    <dbReference type="NCBI Taxonomy" id="400775"/>
    <lineage>
        <taxon>Bacteria</taxon>
        <taxon>Pseudomonadati</taxon>
        <taxon>Pseudomonadota</taxon>
        <taxon>Alphaproteobacteria</taxon>
        <taxon>Caulobacterales</taxon>
        <taxon>Caulobacteraceae</taxon>
        <taxon>Caulobacter</taxon>
    </lineage>
</organism>
<accession>A0ABU0IQC5</accession>
<dbReference type="PANTHER" id="PTHR43767">
    <property type="entry name" value="LONG-CHAIN-FATTY-ACID--COA LIGASE"/>
    <property type="match status" value="1"/>
</dbReference>
<evidence type="ECO:0000259" key="1">
    <source>
        <dbReference type="Pfam" id="PF00501"/>
    </source>
</evidence>